<evidence type="ECO:0000256" key="1">
    <source>
        <dbReference type="SAM" id="MobiDB-lite"/>
    </source>
</evidence>
<evidence type="ECO:0000313" key="3">
    <source>
        <dbReference type="Proteomes" id="UP000324222"/>
    </source>
</evidence>
<feature type="compositionally biased region" description="Pro residues" evidence="1">
    <location>
        <begin position="23"/>
        <end position="40"/>
    </location>
</feature>
<keyword evidence="3" id="KW-1185">Reference proteome</keyword>
<gene>
    <name evidence="2" type="ORF">E2C01_074919</name>
</gene>
<name>A0A5B7I4Q3_PORTR</name>
<evidence type="ECO:0000313" key="2">
    <source>
        <dbReference type="EMBL" id="MPC80341.1"/>
    </source>
</evidence>
<dbReference type="OrthoDB" id="5984981at2759"/>
<comment type="caution">
    <text evidence="2">The sequence shown here is derived from an EMBL/GenBank/DDBJ whole genome shotgun (WGS) entry which is preliminary data.</text>
</comment>
<dbReference type="AlphaFoldDB" id="A0A5B7I4Q3"/>
<sequence>MPQSTPETPLLHHAPQISQVFPHPSPVFCPPHAGPRPGPPLADGRALARGGVARVSLRQRQGPEKERPMSWEGELSDADVTNNAKQEPVVSTCVFVCVFVARIQKRFALSSRLIFKATKTTSRFFKTVSPYNNPKILPVHHRNHKNVPLKT</sequence>
<reference evidence="2 3" key="1">
    <citation type="submission" date="2019-05" db="EMBL/GenBank/DDBJ databases">
        <title>Another draft genome of Portunus trituberculatus and its Hox gene families provides insights of decapod evolution.</title>
        <authorList>
            <person name="Jeong J.-H."/>
            <person name="Song I."/>
            <person name="Kim S."/>
            <person name="Choi T."/>
            <person name="Kim D."/>
            <person name="Ryu S."/>
            <person name="Kim W."/>
        </authorList>
    </citation>
    <scope>NUCLEOTIDE SEQUENCE [LARGE SCALE GENOMIC DNA]</scope>
    <source>
        <tissue evidence="2">Muscle</tissue>
    </source>
</reference>
<organism evidence="2 3">
    <name type="scientific">Portunus trituberculatus</name>
    <name type="common">Swimming crab</name>
    <name type="synonym">Neptunus trituberculatus</name>
    <dbReference type="NCBI Taxonomy" id="210409"/>
    <lineage>
        <taxon>Eukaryota</taxon>
        <taxon>Metazoa</taxon>
        <taxon>Ecdysozoa</taxon>
        <taxon>Arthropoda</taxon>
        <taxon>Crustacea</taxon>
        <taxon>Multicrustacea</taxon>
        <taxon>Malacostraca</taxon>
        <taxon>Eumalacostraca</taxon>
        <taxon>Eucarida</taxon>
        <taxon>Decapoda</taxon>
        <taxon>Pleocyemata</taxon>
        <taxon>Brachyura</taxon>
        <taxon>Eubrachyura</taxon>
        <taxon>Portunoidea</taxon>
        <taxon>Portunidae</taxon>
        <taxon>Portuninae</taxon>
        <taxon>Portunus</taxon>
    </lineage>
</organism>
<accession>A0A5B7I4Q3</accession>
<feature type="region of interest" description="Disordered" evidence="1">
    <location>
        <begin position="22"/>
        <end position="75"/>
    </location>
</feature>
<protein>
    <submittedName>
        <fullName evidence="2">Uncharacterized protein</fullName>
    </submittedName>
</protein>
<dbReference type="Proteomes" id="UP000324222">
    <property type="component" value="Unassembled WGS sequence"/>
</dbReference>
<proteinExistence type="predicted"/>
<dbReference type="EMBL" id="VSRR010053751">
    <property type="protein sequence ID" value="MPC80341.1"/>
    <property type="molecule type" value="Genomic_DNA"/>
</dbReference>